<sequence length="146" mass="16200">MVPLVGSSGLNTEPLEGPYSALFVSSIGSHCYAVSICSLNPRFVRRRLRHIAMRGCAVHRRFLYGSVSLLPATSVFSILPLPNVPFFWVLFRAYSHWRALKGSERLMLLVSDNSKSWSSLNSTKKGSGHGDDLNTSYEDALSPPWV</sequence>
<dbReference type="GO" id="GO:0005743">
    <property type="term" value="C:mitochondrial inner membrane"/>
    <property type="evidence" value="ECO:0007669"/>
    <property type="project" value="TreeGrafter"/>
</dbReference>
<organism evidence="3 4">
    <name type="scientific">Zingiber officinale</name>
    <name type="common">Ginger</name>
    <name type="synonym">Amomum zingiber</name>
    <dbReference type="NCBI Taxonomy" id="94328"/>
    <lineage>
        <taxon>Eukaryota</taxon>
        <taxon>Viridiplantae</taxon>
        <taxon>Streptophyta</taxon>
        <taxon>Embryophyta</taxon>
        <taxon>Tracheophyta</taxon>
        <taxon>Spermatophyta</taxon>
        <taxon>Magnoliopsida</taxon>
        <taxon>Liliopsida</taxon>
        <taxon>Zingiberales</taxon>
        <taxon>Zingiberaceae</taxon>
        <taxon>Zingiber</taxon>
    </lineage>
</organism>
<keyword evidence="2" id="KW-0812">Transmembrane</keyword>
<evidence type="ECO:0000313" key="4">
    <source>
        <dbReference type="Proteomes" id="UP000734854"/>
    </source>
</evidence>
<dbReference type="AlphaFoldDB" id="A0A8J5GXL0"/>
<feature type="region of interest" description="Disordered" evidence="1">
    <location>
        <begin position="116"/>
        <end position="146"/>
    </location>
</feature>
<feature type="compositionally biased region" description="Low complexity" evidence="1">
    <location>
        <begin position="116"/>
        <end position="125"/>
    </location>
</feature>
<name>A0A8J5GXL0_ZINOF</name>
<evidence type="ECO:0000256" key="1">
    <source>
        <dbReference type="SAM" id="MobiDB-lite"/>
    </source>
</evidence>
<protein>
    <submittedName>
        <fullName evidence="3">Uncharacterized protein</fullName>
    </submittedName>
</protein>
<keyword evidence="2" id="KW-0472">Membrane</keyword>
<evidence type="ECO:0000313" key="3">
    <source>
        <dbReference type="EMBL" id="KAG6516085.1"/>
    </source>
</evidence>
<proteinExistence type="predicted"/>
<dbReference type="PANTHER" id="PTHR28062:SF1">
    <property type="entry name" value="TRANSMEMBRANE PROTEIN"/>
    <property type="match status" value="1"/>
</dbReference>
<dbReference type="Pfam" id="PF10173">
    <property type="entry name" value="Mit_KHE1"/>
    <property type="match status" value="1"/>
</dbReference>
<dbReference type="EMBL" id="JACMSC010000007">
    <property type="protein sequence ID" value="KAG6516085.1"/>
    <property type="molecule type" value="Genomic_DNA"/>
</dbReference>
<accession>A0A8J5GXL0</accession>
<comment type="caution">
    <text evidence="3">The sequence shown here is derived from an EMBL/GenBank/DDBJ whole genome shotgun (WGS) entry which is preliminary data.</text>
</comment>
<reference evidence="3 4" key="1">
    <citation type="submission" date="2020-08" db="EMBL/GenBank/DDBJ databases">
        <title>Plant Genome Project.</title>
        <authorList>
            <person name="Zhang R.-G."/>
        </authorList>
    </citation>
    <scope>NUCLEOTIDE SEQUENCE [LARGE SCALE GENOMIC DNA]</scope>
    <source>
        <tissue evidence="3">Rhizome</tissue>
    </source>
</reference>
<feature type="transmembrane region" description="Helical" evidence="2">
    <location>
        <begin position="62"/>
        <end position="81"/>
    </location>
</feature>
<dbReference type="GO" id="GO:0006813">
    <property type="term" value="P:potassium ion transport"/>
    <property type="evidence" value="ECO:0007669"/>
    <property type="project" value="TreeGrafter"/>
</dbReference>
<dbReference type="PANTHER" id="PTHR28062">
    <property type="entry name" value="K+-H+ EXCHANGE-LIKE PROTEIN"/>
    <property type="match status" value="1"/>
</dbReference>
<evidence type="ECO:0000256" key="2">
    <source>
        <dbReference type="SAM" id="Phobius"/>
    </source>
</evidence>
<feature type="transmembrane region" description="Helical" evidence="2">
    <location>
        <begin position="20"/>
        <end position="41"/>
    </location>
</feature>
<dbReference type="GO" id="GO:1902600">
    <property type="term" value="P:proton transmembrane transport"/>
    <property type="evidence" value="ECO:0007669"/>
    <property type="project" value="TreeGrafter"/>
</dbReference>
<gene>
    <name evidence="3" type="ORF">ZIOFF_026533</name>
</gene>
<dbReference type="InterPro" id="IPR018786">
    <property type="entry name" value="Mit_KHE1"/>
</dbReference>
<keyword evidence="2" id="KW-1133">Transmembrane helix</keyword>
<keyword evidence="4" id="KW-1185">Reference proteome</keyword>
<dbReference type="Proteomes" id="UP000734854">
    <property type="component" value="Unassembled WGS sequence"/>
</dbReference>